<keyword evidence="5" id="KW-1185">Reference proteome</keyword>
<name>A0ABR1LNL9_9PEZI</name>
<dbReference type="SUPFAM" id="SSF53474">
    <property type="entry name" value="alpha/beta-Hydrolases"/>
    <property type="match status" value="1"/>
</dbReference>
<dbReference type="InterPro" id="IPR050309">
    <property type="entry name" value="Type-B_Carboxylest/Lipase"/>
</dbReference>
<evidence type="ECO:0000313" key="5">
    <source>
        <dbReference type="Proteomes" id="UP001360953"/>
    </source>
</evidence>
<comment type="caution">
    <text evidence="4">The sequence shown here is derived from an EMBL/GenBank/DDBJ whole genome shotgun (WGS) entry which is preliminary data.</text>
</comment>
<dbReference type="GO" id="GO:0016787">
    <property type="term" value="F:hydrolase activity"/>
    <property type="evidence" value="ECO:0007669"/>
    <property type="project" value="UniProtKB-KW"/>
</dbReference>
<dbReference type="InterPro" id="IPR002018">
    <property type="entry name" value="CarbesteraseB"/>
</dbReference>
<feature type="chain" id="PRO_5045870749" evidence="2">
    <location>
        <begin position="30"/>
        <end position="727"/>
    </location>
</feature>
<keyword evidence="4" id="KW-0378">Hydrolase</keyword>
<sequence length="727" mass="79684">MRLPNDFRSFTSTAVTICLLCASIPRADASPADPGVSFDDMKMPTLTLPYARVKAKGYDAKNDIYIFKNIPFAAPPQDELRWTAPQPPVKSESMIDGSHGPQCIQATKPGPFKVLGEALGMQSEDCLYLDVYVPSNALNKPVNKLPVIQWIHGGGYVHGSKDLYPGDMLLKTSKNSVIYVAANYRLGAFGFMGGATMEESGLPNAGLWDQRAALNWTQQYISLLGGDPQQVTAFGESAGGGSILHHITAFGGKQDPLFKRAILQSPAFDIKWDRKGAIERQFQTFLEKAGCSGQDVNCLRKTGREKLEKANDGLVLDLATLRSAFSPVPDGGWVRQSPPLELRSGNHWRGIESVLLSHVKDEASIFTDPRVLTDKQFHDYVNYYFPDRSVADGIERQYPPPEEDKTTYTTQFARLAILLNHSGFVCYVRNAADALAASGTRVWSLSYSVPPAKHGADIIPIFQPPPMLAPKTERAYRDPFRALFVSLAQFGDPNMLTRRLRDEDRDKETVADRLPDPWPQVDNSTDELGSVLEVEAGDFRLVNDPQNAQSACNFWMDVGASVTANGGFAPPDGVLTKDLAPKDQASKNYGGSLLPLSLLSNSPLHRGGARSCSFAVAWTHFPSHKDRNNADHTPNTGTAVLQNPFTKSPLDEQTRAKSGNGGKKKKSAAHLLDAPTRYVISPPHPLHPFCLTSGMNWLLVQPALMICDRRNTLLRNLAIGGAILEML</sequence>
<reference evidence="4 5" key="1">
    <citation type="submission" date="2024-04" db="EMBL/GenBank/DDBJ databases">
        <title>Phyllosticta paracitricarpa is synonymous to the EU quarantine fungus P. citricarpa based on phylogenomic analyses.</title>
        <authorList>
            <consortium name="Lawrence Berkeley National Laboratory"/>
            <person name="Van ingen-buijs V.A."/>
            <person name="Van westerhoven A.C."/>
            <person name="Haridas S."/>
            <person name="Skiadas P."/>
            <person name="Martin F."/>
            <person name="Groenewald J.Z."/>
            <person name="Crous P.W."/>
            <person name="Seidl M.F."/>
        </authorList>
    </citation>
    <scope>NUCLEOTIDE SEQUENCE [LARGE SCALE GENOMIC DNA]</scope>
    <source>
        <strain evidence="4 5">CPC 17464</strain>
    </source>
</reference>
<feature type="region of interest" description="Disordered" evidence="1">
    <location>
        <begin position="625"/>
        <end position="668"/>
    </location>
</feature>
<dbReference type="InterPro" id="IPR019819">
    <property type="entry name" value="Carboxylesterase_B_CS"/>
</dbReference>
<evidence type="ECO:0000256" key="1">
    <source>
        <dbReference type="SAM" id="MobiDB-lite"/>
    </source>
</evidence>
<dbReference type="PANTHER" id="PTHR11559">
    <property type="entry name" value="CARBOXYLESTERASE"/>
    <property type="match status" value="1"/>
</dbReference>
<keyword evidence="2" id="KW-0732">Signal</keyword>
<dbReference type="PROSITE" id="PS00941">
    <property type="entry name" value="CARBOXYLESTERASE_B_2"/>
    <property type="match status" value="1"/>
</dbReference>
<protein>
    <submittedName>
        <fullName evidence="4">Alpha/Beta hydrolase protein</fullName>
    </submittedName>
</protein>
<evidence type="ECO:0000256" key="2">
    <source>
        <dbReference type="SAM" id="SignalP"/>
    </source>
</evidence>
<gene>
    <name evidence="4" type="ORF">J3D65DRAFT_695571</name>
</gene>
<evidence type="ECO:0000259" key="3">
    <source>
        <dbReference type="Pfam" id="PF00135"/>
    </source>
</evidence>
<feature type="compositionally biased region" description="Polar residues" evidence="1">
    <location>
        <begin position="631"/>
        <end position="646"/>
    </location>
</feature>
<feature type="signal peptide" evidence="2">
    <location>
        <begin position="1"/>
        <end position="29"/>
    </location>
</feature>
<feature type="compositionally biased region" description="Basic and acidic residues" evidence="1">
    <location>
        <begin position="503"/>
        <end position="515"/>
    </location>
</feature>
<dbReference type="Pfam" id="PF00135">
    <property type="entry name" value="COesterase"/>
    <property type="match status" value="1"/>
</dbReference>
<dbReference type="RefSeq" id="XP_066654935.1">
    <property type="nucleotide sequence ID" value="XM_066804001.1"/>
</dbReference>
<proteinExistence type="predicted"/>
<organism evidence="4 5">
    <name type="scientific">Phyllosticta citribraziliensis</name>
    <dbReference type="NCBI Taxonomy" id="989973"/>
    <lineage>
        <taxon>Eukaryota</taxon>
        <taxon>Fungi</taxon>
        <taxon>Dikarya</taxon>
        <taxon>Ascomycota</taxon>
        <taxon>Pezizomycotina</taxon>
        <taxon>Dothideomycetes</taxon>
        <taxon>Dothideomycetes incertae sedis</taxon>
        <taxon>Botryosphaeriales</taxon>
        <taxon>Phyllostictaceae</taxon>
        <taxon>Phyllosticta</taxon>
    </lineage>
</organism>
<accession>A0ABR1LNL9</accession>
<feature type="region of interest" description="Disordered" evidence="1">
    <location>
        <begin position="503"/>
        <end position="525"/>
    </location>
</feature>
<feature type="domain" description="Carboxylesterase type B" evidence="3">
    <location>
        <begin position="45"/>
        <end position="539"/>
    </location>
</feature>
<dbReference type="InterPro" id="IPR029058">
    <property type="entry name" value="AB_hydrolase_fold"/>
</dbReference>
<dbReference type="Proteomes" id="UP001360953">
    <property type="component" value="Unassembled WGS sequence"/>
</dbReference>
<dbReference type="GeneID" id="92036907"/>
<dbReference type="Gene3D" id="3.40.50.1820">
    <property type="entry name" value="alpha/beta hydrolase"/>
    <property type="match status" value="1"/>
</dbReference>
<evidence type="ECO:0000313" key="4">
    <source>
        <dbReference type="EMBL" id="KAK7536784.1"/>
    </source>
</evidence>
<dbReference type="EMBL" id="JBBPEH010000006">
    <property type="protein sequence ID" value="KAK7536784.1"/>
    <property type="molecule type" value="Genomic_DNA"/>
</dbReference>